<evidence type="ECO:0000259" key="5">
    <source>
        <dbReference type="PROSITE" id="PS51464"/>
    </source>
</evidence>
<dbReference type="InterPro" id="IPR001347">
    <property type="entry name" value="SIS_dom"/>
</dbReference>
<feature type="domain" description="SIS" evidence="5">
    <location>
        <begin position="129"/>
        <end position="270"/>
    </location>
</feature>
<dbReference type="EMBL" id="ABFX02000006">
    <property type="protein sequence ID" value="EDS18340.1"/>
    <property type="molecule type" value="Genomic_DNA"/>
</dbReference>
<reference evidence="6" key="2">
    <citation type="submission" date="2014-06" db="EMBL/GenBank/DDBJ databases">
        <title>Draft genome sequence of Clostridium ramosum(DSM 1402).</title>
        <authorList>
            <person name="Sudarsanam P."/>
            <person name="Ley R."/>
            <person name="Guruge J."/>
            <person name="Turnbaugh P.J."/>
            <person name="Mahowald M."/>
            <person name="Liep D."/>
            <person name="Gordon J."/>
        </authorList>
    </citation>
    <scope>NUCLEOTIDE SEQUENCE</scope>
    <source>
        <strain evidence="6">DSM 1402</strain>
    </source>
</reference>
<dbReference type="GO" id="GO:1901135">
    <property type="term" value="P:carbohydrate derivative metabolic process"/>
    <property type="evidence" value="ECO:0007669"/>
    <property type="project" value="InterPro"/>
</dbReference>
<dbReference type="PROSITE" id="PS51464">
    <property type="entry name" value="SIS"/>
    <property type="match status" value="1"/>
</dbReference>
<dbReference type="InterPro" id="IPR046348">
    <property type="entry name" value="SIS_dom_sf"/>
</dbReference>
<dbReference type="GO" id="GO:0097367">
    <property type="term" value="F:carbohydrate derivative binding"/>
    <property type="evidence" value="ECO:0007669"/>
    <property type="project" value="InterPro"/>
</dbReference>
<keyword evidence="7" id="KW-1185">Reference proteome</keyword>
<dbReference type="Proteomes" id="UP000005798">
    <property type="component" value="Unassembled WGS sequence"/>
</dbReference>
<reference evidence="6" key="1">
    <citation type="submission" date="2007-11" db="EMBL/GenBank/DDBJ databases">
        <authorList>
            <person name="Fulton L."/>
            <person name="Clifton S."/>
            <person name="Fulton B."/>
            <person name="Xu J."/>
            <person name="Minx P."/>
            <person name="Pepin K.H."/>
            <person name="Johnson M."/>
            <person name="Thiruvilangam P."/>
            <person name="Bhonagiri V."/>
            <person name="Nash W.E."/>
            <person name="Mardis E.R."/>
            <person name="Wilson R.K."/>
        </authorList>
    </citation>
    <scope>NUCLEOTIDE SEQUENCE [LARGE SCALE GENOMIC DNA]</scope>
    <source>
        <strain evidence="6">DSM 1402</strain>
    </source>
</reference>
<proteinExistence type="predicted"/>
<dbReference type="GO" id="GO:0003677">
    <property type="term" value="F:DNA binding"/>
    <property type="evidence" value="ECO:0007669"/>
    <property type="project" value="UniProtKB-KW"/>
</dbReference>
<dbReference type="Gene3D" id="1.10.10.10">
    <property type="entry name" value="Winged helix-like DNA-binding domain superfamily/Winged helix DNA-binding domain"/>
    <property type="match status" value="1"/>
</dbReference>
<keyword evidence="2" id="KW-0238">DNA-binding</keyword>
<protein>
    <submittedName>
        <fullName evidence="6">SIS domain protein</fullName>
    </submittedName>
</protein>
<dbReference type="AlphaFoldDB" id="B0N5H2"/>
<dbReference type="InterPro" id="IPR036388">
    <property type="entry name" value="WH-like_DNA-bd_sf"/>
</dbReference>
<dbReference type="SUPFAM" id="SSF46689">
    <property type="entry name" value="Homeodomain-like"/>
    <property type="match status" value="1"/>
</dbReference>
<dbReference type="PANTHER" id="PTHR30514">
    <property type="entry name" value="GLUCOKINASE"/>
    <property type="match status" value="1"/>
</dbReference>
<comment type="caution">
    <text evidence="6">The sequence shown here is derived from an EMBL/GenBank/DDBJ whole genome shotgun (WGS) entry which is preliminary data.</text>
</comment>
<keyword evidence="1" id="KW-0805">Transcription regulation</keyword>
<dbReference type="HOGENOM" id="CLU_055769_2_1_9"/>
<evidence type="ECO:0000256" key="1">
    <source>
        <dbReference type="ARBA" id="ARBA00023015"/>
    </source>
</evidence>
<dbReference type="PANTHER" id="PTHR30514:SF10">
    <property type="entry name" value="MURR_RPIR FAMILY TRANSCRIPTIONAL REGULATOR"/>
    <property type="match status" value="1"/>
</dbReference>
<dbReference type="Gene3D" id="3.40.50.10490">
    <property type="entry name" value="Glucose-6-phosphate isomerase like protein, domain 1"/>
    <property type="match status" value="1"/>
</dbReference>
<evidence type="ECO:0000256" key="2">
    <source>
        <dbReference type="ARBA" id="ARBA00023125"/>
    </source>
</evidence>
<name>B0N5H2_9FIRM</name>
<gene>
    <name evidence="6" type="ORF">CLORAM_01886</name>
</gene>
<dbReference type="CDD" id="cd05013">
    <property type="entry name" value="SIS_RpiR"/>
    <property type="match status" value="1"/>
</dbReference>
<dbReference type="InterPro" id="IPR047640">
    <property type="entry name" value="RpiR-like"/>
</dbReference>
<dbReference type="Pfam" id="PF01380">
    <property type="entry name" value="SIS"/>
    <property type="match status" value="1"/>
</dbReference>
<dbReference type="InterPro" id="IPR035472">
    <property type="entry name" value="RpiR-like_SIS"/>
</dbReference>
<feature type="domain" description="HTH rpiR-type" evidence="4">
    <location>
        <begin position="4"/>
        <end position="80"/>
    </location>
</feature>
<organism evidence="6 7">
    <name type="scientific">Thomasclavelia ramosa DSM 1402</name>
    <dbReference type="NCBI Taxonomy" id="445974"/>
    <lineage>
        <taxon>Bacteria</taxon>
        <taxon>Bacillati</taxon>
        <taxon>Bacillota</taxon>
        <taxon>Erysipelotrichia</taxon>
        <taxon>Erysipelotrichales</taxon>
        <taxon>Coprobacillaceae</taxon>
        <taxon>Thomasclavelia</taxon>
    </lineage>
</organism>
<evidence type="ECO:0000313" key="6">
    <source>
        <dbReference type="EMBL" id="EDS18340.1"/>
    </source>
</evidence>
<sequence length="303" mass="34584">MRWKYMLIEQKIERARLSQSQQLIADYLLEKRSNIKDMTIKELAVATYTSTGTIIRLAKKLGYHGYEDFKADFLKEVYYLDTHFKNIDPNFPFVKTDNIQKIASKVTLLAQETLSDTLALLEHDNLQKALRIMQKANQIHLAAISYSLLLGQIFKLDMLRIGKNVNICNTNGEELFLPAVIKNNDCIIIISYSGEIHNLCSLARTLKGRSVPIIAITSLGDNELKKYADVVLHISTREKLYSKIAGYSNENSIKLILDILYSCYFNLMYDDNLARRIAISKQAEVGRESTLEIMKEDNTQSGT</sequence>
<dbReference type="PROSITE" id="PS51071">
    <property type="entry name" value="HTH_RPIR"/>
    <property type="match status" value="1"/>
</dbReference>
<evidence type="ECO:0000259" key="4">
    <source>
        <dbReference type="PROSITE" id="PS51071"/>
    </source>
</evidence>
<dbReference type="Pfam" id="PF01418">
    <property type="entry name" value="HTH_6"/>
    <property type="match status" value="1"/>
</dbReference>
<keyword evidence="3" id="KW-0804">Transcription</keyword>
<dbReference type="SUPFAM" id="SSF53697">
    <property type="entry name" value="SIS domain"/>
    <property type="match status" value="1"/>
</dbReference>
<dbReference type="InterPro" id="IPR009057">
    <property type="entry name" value="Homeodomain-like_sf"/>
</dbReference>
<evidence type="ECO:0000313" key="7">
    <source>
        <dbReference type="Proteomes" id="UP000005798"/>
    </source>
</evidence>
<accession>B0N5H2</accession>
<evidence type="ECO:0000256" key="3">
    <source>
        <dbReference type="ARBA" id="ARBA00023163"/>
    </source>
</evidence>
<dbReference type="GO" id="GO:0003700">
    <property type="term" value="F:DNA-binding transcription factor activity"/>
    <property type="evidence" value="ECO:0007669"/>
    <property type="project" value="InterPro"/>
</dbReference>
<dbReference type="InterPro" id="IPR000281">
    <property type="entry name" value="HTH_RpiR"/>
</dbReference>
<dbReference type="eggNOG" id="COG1737">
    <property type="taxonomic scope" value="Bacteria"/>
</dbReference>